<dbReference type="InterPro" id="IPR023210">
    <property type="entry name" value="NADP_OxRdtase_dom"/>
</dbReference>
<dbReference type="InterPro" id="IPR020471">
    <property type="entry name" value="AKR"/>
</dbReference>
<dbReference type="PROSITE" id="PS00798">
    <property type="entry name" value="ALDOKETO_REDUCTASE_1"/>
    <property type="match status" value="1"/>
</dbReference>
<evidence type="ECO:0000256" key="2">
    <source>
        <dbReference type="ARBA" id="ARBA00022857"/>
    </source>
</evidence>
<evidence type="ECO:0000259" key="7">
    <source>
        <dbReference type="Pfam" id="PF00248"/>
    </source>
</evidence>
<proteinExistence type="inferred from homology"/>
<dbReference type="EMBL" id="JARQZJ010000033">
    <property type="protein sequence ID" value="KAK9875418.1"/>
    <property type="molecule type" value="Genomic_DNA"/>
</dbReference>
<reference evidence="8 9" key="1">
    <citation type="submission" date="2023-03" db="EMBL/GenBank/DDBJ databases">
        <title>Genome insight into feeding habits of ladybird beetles.</title>
        <authorList>
            <person name="Li H.-S."/>
            <person name="Huang Y.-H."/>
            <person name="Pang H."/>
        </authorList>
    </citation>
    <scope>NUCLEOTIDE SEQUENCE [LARGE SCALE GENOMIC DNA]</scope>
    <source>
        <strain evidence="8">SYSU_2023b</strain>
        <tissue evidence="8">Whole body</tissue>
    </source>
</reference>
<dbReference type="Proteomes" id="UP001431783">
    <property type="component" value="Unassembled WGS sequence"/>
</dbReference>
<dbReference type="InterPro" id="IPR036812">
    <property type="entry name" value="NAD(P)_OxRdtase_dom_sf"/>
</dbReference>
<dbReference type="AlphaFoldDB" id="A0AAW1U421"/>
<keyword evidence="2" id="KW-0521">NADP</keyword>
<accession>A0AAW1U421</accession>
<feature type="binding site" evidence="5">
    <location>
        <position position="114"/>
    </location>
    <ligand>
        <name>substrate</name>
    </ligand>
</feature>
<keyword evidence="9" id="KW-1185">Reference proteome</keyword>
<dbReference type="PROSITE" id="PS00063">
    <property type="entry name" value="ALDOKETO_REDUCTASE_3"/>
    <property type="match status" value="1"/>
</dbReference>
<dbReference type="PRINTS" id="PR00069">
    <property type="entry name" value="ALDKETRDTASE"/>
</dbReference>
<evidence type="ECO:0000313" key="9">
    <source>
        <dbReference type="Proteomes" id="UP001431783"/>
    </source>
</evidence>
<dbReference type="Gene3D" id="3.20.20.100">
    <property type="entry name" value="NADP-dependent oxidoreductase domain"/>
    <property type="match status" value="1"/>
</dbReference>
<comment type="similarity">
    <text evidence="1">Belongs to the aldo/keto reductase family.</text>
</comment>
<name>A0AAW1U421_9CUCU</name>
<keyword evidence="3" id="KW-0560">Oxidoreductase</keyword>
<evidence type="ECO:0000313" key="8">
    <source>
        <dbReference type="EMBL" id="KAK9875418.1"/>
    </source>
</evidence>
<dbReference type="FunFam" id="3.20.20.100:FF:000006">
    <property type="entry name" value="Aldo-keto reductase family 1 member A1"/>
    <property type="match status" value="1"/>
</dbReference>
<dbReference type="PIRSF" id="PIRSF000097">
    <property type="entry name" value="AKR"/>
    <property type="match status" value="1"/>
</dbReference>
<dbReference type="InterPro" id="IPR018170">
    <property type="entry name" value="Aldo/ket_reductase_CS"/>
</dbReference>
<feature type="domain" description="NADP-dependent oxidoreductase" evidence="7">
    <location>
        <begin position="19"/>
        <end position="302"/>
    </location>
</feature>
<organism evidence="8 9">
    <name type="scientific">Henosepilachna vigintioctopunctata</name>
    <dbReference type="NCBI Taxonomy" id="420089"/>
    <lineage>
        <taxon>Eukaryota</taxon>
        <taxon>Metazoa</taxon>
        <taxon>Ecdysozoa</taxon>
        <taxon>Arthropoda</taxon>
        <taxon>Hexapoda</taxon>
        <taxon>Insecta</taxon>
        <taxon>Pterygota</taxon>
        <taxon>Neoptera</taxon>
        <taxon>Endopterygota</taxon>
        <taxon>Coleoptera</taxon>
        <taxon>Polyphaga</taxon>
        <taxon>Cucujiformia</taxon>
        <taxon>Coccinelloidea</taxon>
        <taxon>Coccinellidae</taxon>
        <taxon>Epilachninae</taxon>
        <taxon>Epilachnini</taxon>
        <taxon>Henosepilachna</taxon>
    </lineage>
</organism>
<evidence type="ECO:0000256" key="3">
    <source>
        <dbReference type="ARBA" id="ARBA00023002"/>
    </source>
</evidence>
<gene>
    <name evidence="8" type="ORF">WA026_007811</name>
</gene>
<feature type="site" description="Lowers pKa of active site Tyr" evidence="6">
    <location>
        <position position="81"/>
    </location>
</feature>
<evidence type="ECO:0000256" key="4">
    <source>
        <dbReference type="PIRSR" id="PIRSR000097-1"/>
    </source>
</evidence>
<dbReference type="Pfam" id="PF00248">
    <property type="entry name" value="Aldo_ket_red"/>
    <property type="match status" value="1"/>
</dbReference>
<feature type="active site" description="Proton donor" evidence="4">
    <location>
        <position position="52"/>
    </location>
</feature>
<protein>
    <recommendedName>
        <fullName evidence="7">NADP-dependent oxidoreductase domain-containing protein</fullName>
    </recommendedName>
</protein>
<comment type="caution">
    <text evidence="8">The sequence shown here is derived from an EMBL/GenBank/DDBJ whole genome shotgun (WGS) entry which is preliminary data.</text>
</comment>
<evidence type="ECO:0000256" key="5">
    <source>
        <dbReference type="PIRSR" id="PIRSR000097-2"/>
    </source>
</evidence>
<dbReference type="PROSITE" id="PS00062">
    <property type="entry name" value="ALDOKETO_REDUCTASE_2"/>
    <property type="match status" value="1"/>
</dbReference>
<evidence type="ECO:0000256" key="1">
    <source>
        <dbReference type="ARBA" id="ARBA00007905"/>
    </source>
</evidence>
<dbReference type="GO" id="GO:0016491">
    <property type="term" value="F:oxidoreductase activity"/>
    <property type="evidence" value="ECO:0007669"/>
    <property type="project" value="UniProtKB-KW"/>
</dbReference>
<evidence type="ECO:0000256" key="6">
    <source>
        <dbReference type="PIRSR" id="PIRSR000097-3"/>
    </source>
</evidence>
<dbReference type="PANTHER" id="PTHR11732">
    <property type="entry name" value="ALDO/KETO REDUCTASE"/>
    <property type="match status" value="1"/>
</dbReference>
<sequence length="324" mass="36737">MASKIQSFKLNNGREMPSVGYGTWMAKDDELEKAIEAALEIGYRHIDTAYTYENEKVIGRVLKRWFDAGKLKREDIFLVTKLPPTGNRPEGVPKFLKRSLESLQVDYVDLYLIHVPFGFKDVEGTLQPKKEDGTTDLDLTTDHVAMWKAMEQQVDAGLTKAIGISNFNKAQVERILNNSRIKPSALQIELHVYLQQNELVHLCRQNDIQVTAYSPLGSPGIVAFYAKHGAKAEMPDILGNPVVKAIAQKHSKSAAQIVLRYHIQRQIVVIPKSTNPERLRQNLDIFGFQLDEDDIKQLKSLDVGIRLLSFKMLKGVEEHPEFPF</sequence>
<dbReference type="SUPFAM" id="SSF51430">
    <property type="entry name" value="NAD(P)-linked oxidoreductase"/>
    <property type="match status" value="1"/>
</dbReference>